<feature type="domain" description="Peptide methionine sulphoxide reductase MsrA" evidence="6">
    <location>
        <begin position="48"/>
        <end position="200"/>
    </location>
</feature>
<evidence type="ECO:0000313" key="7">
    <source>
        <dbReference type="EMBL" id="CAB4612556.1"/>
    </source>
</evidence>
<dbReference type="PANTHER" id="PTHR42799:SF2">
    <property type="entry name" value="MITOCHONDRIAL PEPTIDE METHIONINE SULFOXIDE REDUCTASE"/>
    <property type="match status" value="1"/>
</dbReference>
<protein>
    <recommendedName>
        <fullName evidence="2">peptide-methionine (S)-S-oxide reductase</fullName>
        <ecNumber evidence="2">1.8.4.11</ecNumber>
    </recommendedName>
</protein>
<evidence type="ECO:0000256" key="4">
    <source>
        <dbReference type="ARBA" id="ARBA00047806"/>
    </source>
</evidence>
<proteinExistence type="inferred from homology"/>
<comment type="catalytic activity">
    <reaction evidence="5">
        <text>[thioredoxin]-disulfide + L-methionine + H2O = L-methionine (S)-S-oxide + [thioredoxin]-dithiol</text>
        <dbReference type="Rhea" id="RHEA:19993"/>
        <dbReference type="Rhea" id="RHEA-COMP:10698"/>
        <dbReference type="Rhea" id="RHEA-COMP:10700"/>
        <dbReference type="ChEBI" id="CHEBI:15377"/>
        <dbReference type="ChEBI" id="CHEBI:29950"/>
        <dbReference type="ChEBI" id="CHEBI:50058"/>
        <dbReference type="ChEBI" id="CHEBI:57844"/>
        <dbReference type="ChEBI" id="CHEBI:58772"/>
        <dbReference type="EC" id="1.8.4.11"/>
    </reaction>
</comment>
<dbReference type="GO" id="GO:0034599">
    <property type="term" value="P:cellular response to oxidative stress"/>
    <property type="evidence" value="ECO:0007669"/>
    <property type="project" value="TreeGrafter"/>
</dbReference>
<dbReference type="NCBIfam" id="TIGR00401">
    <property type="entry name" value="msrA"/>
    <property type="match status" value="1"/>
</dbReference>
<dbReference type="InterPro" id="IPR002569">
    <property type="entry name" value="Met_Sox_Rdtase_MsrA_dom"/>
</dbReference>
<dbReference type="Pfam" id="PF01625">
    <property type="entry name" value="PMSR"/>
    <property type="match status" value="1"/>
</dbReference>
<evidence type="ECO:0000256" key="3">
    <source>
        <dbReference type="ARBA" id="ARBA00023002"/>
    </source>
</evidence>
<sequence>MFGRKNPVMITSDQALPGRTDQTMPVPSEHFELKTPLVGPWPENMDTLVVGMGCFWGAERKFWQTPGVHSTSVGYAGGFTPNPSYEEVCSGLTGHTEVVLVAFDKTMISLTEVLRVFWENHDPTQGMRQGGDIGTQYRSCIYFANDEQRVAAESTRDAFQGQLSKAGFGEITTEIAPLGDYFYAEPYHQQYLGKNPNGYCGIGGTGVACPIGIV</sequence>
<evidence type="ECO:0000256" key="2">
    <source>
        <dbReference type="ARBA" id="ARBA00012502"/>
    </source>
</evidence>
<dbReference type="InterPro" id="IPR036509">
    <property type="entry name" value="Met_Sox_Rdtase_MsrA_sf"/>
</dbReference>
<dbReference type="PANTHER" id="PTHR42799">
    <property type="entry name" value="MITOCHONDRIAL PEPTIDE METHIONINE SULFOXIDE REDUCTASE"/>
    <property type="match status" value="1"/>
</dbReference>
<keyword evidence="3" id="KW-0560">Oxidoreductase</keyword>
<dbReference type="InterPro" id="IPR050162">
    <property type="entry name" value="MsrA_MetSO_reductase"/>
</dbReference>
<dbReference type="GO" id="GO:0005737">
    <property type="term" value="C:cytoplasm"/>
    <property type="evidence" value="ECO:0007669"/>
    <property type="project" value="TreeGrafter"/>
</dbReference>
<organism evidence="7">
    <name type="scientific">freshwater metagenome</name>
    <dbReference type="NCBI Taxonomy" id="449393"/>
    <lineage>
        <taxon>unclassified sequences</taxon>
        <taxon>metagenomes</taxon>
        <taxon>ecological metagenomes</taxon>
    </lineage>
</organism>
<gene>
    <name evidence="7" type="ORF">UFOPK1874_00526</name>
</gene>
<dbReference type="FunFam" id="3.30.1060.10:FF:000001">
    <property type="entry name" value="Peptide methionine sulfoxide reductase MsrA"/>
    <property type="match status" value="1"/>
</dbReference>
<dbReference type="EMBL" id="CAEZUX010000041">
    <property type="protein sequence ID" value="CAB4612556.1"/>
    <property type="molecule type" value="Genomic_DNA"/>
</dbReference>
<comment type="catalytic activity">
    <reaction evidence="4">
        <text>L-methionyl-[protein] + [thioredoxin]-disulfide + H2O = L-methionyl-(S)-S-oxide-[protein] + [thioredoxin]-dithiol</text>
        <dbReference type="Rhea" id="RHEA:14217"/>
        <dbReference type="Rhea" id="RHEA-COMP:10698"/>
        <dbReference type="Rhea" id="RHEA-COMP:10700"/>
        <dbReference type="Rhea" id="RHEA-COMP:12313"/>
        <dbReference type="Rhea" id="RHEA-COMP:12315"/>
        <dbReference type="ChEBI" id="CHEBI:15377"/>
        <dbReference type="ChEBI" id="CHEBI:16044"/>
        <dbReference type="ChEBI" id="CHEBI:29950"/>
        <dbReference type="ChEBI" id="CHEBI:44120"/>
        <dbReference type="ChEBI" id="CHEBI:50058"/>
        <dbReference type="EC" id="1.8.4.11"/>
    </reaction>
</comment>
<evidence type="ECO:0000259" key="6">
    <source>
        <dbReference type="Pfam" id="PF01625"/>
    </source>
</evidence>
<evidence type="ECO:0000256" key="1">
    <source>
        <dbReference type="ARBA" id="ARBA00005591"/>
    </source>
</evidence>
<dbReference type="HAMAP" id="MF_01401">
    <property type="entry name" value="MsrA"/>
    <property type="match status" value="1"/>
</dbReference>
<comment type="similarity">
    <text evidence="1">Belongs to the MsrA Met sulfoxide reductase family.</text>
</comment>
<dbReference type="AlphaFoldDB" id="A0A6J6HHW4"/>
<reference evidence="7" key="1">
    <citation type="submission" date="2020-05" db="EMBL/GenBank/DDBJ databases">
        <authorList>
            <person name="Chiriac C."/>
            <person name="Salcher M."/>
            <person name="Ghai R."/>
            <person name="Kavagutti S V."/>
        </authorList>
    </citation>
    <scope>NUCLEOTIDE SEQUENCE</scope>
</reference>
<evidence type="ECO:0000256" key="5">
    <source>
        <dbReference type="ARBA" id="ARBA00048782"/>
    </source>
</evidence>
<dbReference type="Gene3D" id="3.30.1060.10">
    <property type="entry name" value="Peptide methionine sulphoxide reductase MsrA"/>
    <property type="match status" value="1"/>
</dbReference>
<accession>A0A6J6HHW4</accession>
<dbReference type="GO" id="GO:0008113">
    <property type="term" value="F:peptide-methionine (S)-S-oxide reductase activity"/>
    <property type="evidence" value="ECO:0007669"/>
    <property type="project" value="UniProtKB-EC"/>
</dbReference>
<dbReference type="EC" id="1.8.4.11" evidence="2"/>
<dbReference type="SUPFAM" id="SSF55068">
    <property type="entry name" value="Peptide methionine sulfoxide reductase"/>
    <property type="match status" value="1"/>
</dbReference>
<name>A0A6J6HHW4_9ZZZZ</name>